<dbReference type="PANTHER" id="PTHR11480:SF3">
    <property type="entry name" value="BCDNA.GH08312"/>
    <property type="match status" value="1"/>
</dbReference>
<evidence type="ECO:0000256" key="4">
    <source>
        <dbReference type="ARBA" id="ARBA00022737"/>
    </source>
</evidence>
<evidence type="ECO:0000256" key="1">
    <source>
        <dbReference type="ARBA" id="ARBA00004613"/>
    </source>
</evidence>
<dbReference type="PRINTS" id="PR01797">
    <property type="entry name" value="SAPOSIN"/>
</dbReference>
<dbReference type="Pfam" id="PF03489">
    <property type="entry name" value="SapB_2"/>
    <property type="match status" value="5"/>
</dbReference>
<dbReference type="OrthoDB" id="69496at2759"/>
<feature type="domain" description="Saposin B-type" evidence="8">
    <location>
        <begin position="465"/>
        <end position="546"/>
    </location>
</feature>
<keyword evidence="3 7" id="KW-0732">Signal</keyword>
<feature type="domain" description="Saposin B-type" evidence="8">
    <location>
        <begin position="564"/>
        <end position="645"/>
    </location>
</feature>
<protein>
    <submittedName>
        <fullName evidence="10">Prosaposin</fullName>
    </submittedName>
</protein>
<comment type="subcellular location">
    <subcellularLocation>
        <location evidence="1">Secreted</location>
    </subcellularLocation>
</comment>
<dbReference type="SMART" id="SM00162">
    <property type="entry name" value="SAPA"/>
    <property type="match status" value="1"/>
</dbReference>
<dbReference type="OMA" id="VWETQKV"/>
<dbReference type="GO" id="GO:0005576">
    <property type="term" value="C:extracellular region"/>
    <property type="evidence" value="ECO:0007669"/>
    <property type="project" value="UniProtKB-SubCell"/>
</dbReference>
<dbReference type="FunFam" id="1.10.225.10:FF:000002">
    <property type="entry name" value="prosaposin isoform X2"/>
    <property type="match status" value="2"/>
</dbReference>
<evidence type="ECO:0000313" key="11">
    <source>
        <dbReference type="Proteomes" id="UP000198287"/>
    </source>
</evidence>
<evidence type="ECO:0000256" key="5">
    <source>
        <dbReference type="ARBA" id="ARBA00023157"/>
    </source>
</evidence>
<dbReference type="EMBL" id="LNIX01000037">
    <property type="protein sequence ID" value="OXA39775.1"/>
    <property type="molecule type" value="Genomic_DNA"/>
</dbReference>
<evidence type="ECO:0000256" key="6">
    <source>
        <dbReference type="ARBA" id="ARBA00023180"/>
    </source>
</evidence>
<dbReference type="GO" id="GO:0006665">
    <property type="term" value="P:sphingolipid metabolic process"/>
    <property type="evidence" value="ECO:0007669"/>
    <property type="project" value="InterPro"/>
</dbReference>
<feature type="chain" id="PRO_5012895096" evidence="7">
    <location>
        <begin position="24"/>
        <end position="737"/>
    </location>
</feature>
<reference evidence="10 11" key="1">
    <citation type="submission" date="2015-12" db="EMBL/GenBank/DDBJ databases">
        <title>The genome of Folsomia candida.</title>
        <authorList>
            <person name="Faddeeva A."/>
            <person name="Derks M.F."/>
            <person name="Anvar Y."/>
            <person name="Smit S."/>
            <person name="Van Straalen N."/>
            <person name="Roelofs D."/>
        </authorList>
    </citation>
    <scope>NUCLEOTIDE SEQUENCE [LARGE SCALE GENOMIC DNA]</scope>
    <source>
        <strain evidence="10 11">VU population</strain>
        <tissue evidence="10">Whole body</tissue>
    </source>
</reference>
<dbReference type="PANTHER" id="PTHR11480">
    <property type="entry name" value="SAPOSIN-RELATED"/>
    <property type="match status" value="1"/>
</dbReference>
<keyword evidence="4" id="KW-0677">Repeat</keyword>
<feature type="domain" description="Saposin B-type" evidence="8">
    <location>
        <begin position="76"/>
        <end position="158"/>
    </location>
</feature>
<name>A0A226D2G6_FOLCA</name>
<dbReference type="SMART" id="SM00741">
    <property type="entry name" value="SapB"/>
    <property type="match status" value="7"/>
</dbReference>
<comment type="caution">
    <text evidence="10">The sequence shown here is derived from an EMBL/GenBank/DDBJ whole genome shotgun (WGS) entry which is preliminary data.</text>
</comment>
<gene>
    <name evidence="10" type="ORF">Fcan01_25560</name>
</gene>
<dbReference type="Pfam" id="PF05184">
    <property type="entry name" value="SapB_1"/>
    <property type="match status" value="4"/>
</dbReference>
<dbReference type="PROSITE" id="PS51110">
    <property type="entry name" value="SAP_A"/>
    <property type="match status" value="1"/>
</dbReference>
<organism evidence="10 11">
    <name type="scientific">Folsomia candida</name>
    <name type="common">Springtail</name>
    <dbReference type="NCBI Taxonomy" id="158441"/>
    <lineage>
        <taxon>Eukaryota</taxon>
        <taxon>Metazoa</taxon>
        <taxon>Ecdysozoa</taxon>
        <taxon>Arthropoda</taxon>
        <taxon>Hexapoda</taxon>
        <taxon>Collembola</taxon>
        <taxon>Entomobryomorpha</taxon>
        <taxon>Isotomoidea</taxon>
        <taxon>Isotomidae</taxon>
        <taxon>Proisotominae</taxon>
        <taxon>Folsomia</taxon>
    </lineage>
</organism>
<proteinExistence type="predicted"/>
<feature type="domain" description="Saposin B-type" evidence="8">
    <location>
        <begin position="376"/>
        <end position="458"/>
    </location>
</feature>
<dbReference type="InterPro" id="IPR008139">
    <property type="entry name" value="SaposinB_dom"/>
</dbReference>
<feature type="domain" description="Saposin A-type" evidence="9">
    <location>
        <begin position="32"/>
        <end position="72"/>
    </location>
</feature>
<keyword evidence="6" id="KW-0325">Glycoprotein</keyword>
<dbReference type="InterPro" id="IPR003119">
    <property type="entry name" value="SAP_A"/>
</dbReference>
<evidence type="ECO:0000256" key="2">
    <source>
        <dbReference type="ARBA" id="ARBA00022525"/>
    </source>
</evidence>
<dbReference type="PROSITE" id="PS50015">
    <property type="entry name" value="SAP_B"/>
    <property type="match status" value="7"/>
</dbReference>
<feature type="signal peptide" evidence="7">
    <location>
        <begin position="1"/>
        <end position="23"/>
    </location>
</feature>
<keyword evidence="2" id="KW-0964">Secreted</keyword>
<feature type="domain" description="Saposin B-type" evidence="8">
    <location>
        <begin position="655"/>
        <end position="737"/>
    </location>
</feature>
<dbReference type="InterPro" id="IPR011001">
    <property type="entry name" value="Saposin-like"/>
</dbReference>
<dbReference type="InterPro" id="IPR007856">
    <property type="entry name" value="SapB_1"/>
</dbReference>
<accession>A0A226D2G6</accession>
<evidence type="ECO:0000256" key="7">
    <source>
        <dbReference type="SAM" id="SignalP"/>
    </source>
</evidence>
<dbReference type="InterPro" id="IPR008138">
    <property type="entry name" value="SapB_2"/>
</dbReference>
<dbReference type="Proteomes" id="UP000198287">
    <property type="component" value="Unassembled WGS sequence"/>
</dbReference>
<dbReference type="STRING" id="158441.A0A226D2G6"/>
<dbReference type="SUPFAM" id="SSF47862">
    <property type="entry name" value="Saposin"/>
    <property type="match status" value="6"/>
</dbReference>
<feature type="domain" description="Saposin B-type" evidence="8">
    <location>
        <begin position="257"/>
        <end position="338"/>
    </location>
</feature>
<dbReference type="AlphaFoldDB" id="A0A226D2G6"/>
<dbReference type="GO" id="GO:0016020">
    <property type="term" value="C:membrane"/>
    <property type="evidence" value="ECO:0007669"/>
    <property type="project" value="GOC"/>
</dbReference>
<dbReference type="Pfam" id="PF02199">
    <property type="entry name" value="SapA"/>
    <property type="match status" value="1"/>
</dbReference>
<evidence type="ECO:0000259" key="9">
    <source>
        <dbReference type="PROSITE" id="PS51110"/>
    </source>
</evidence>
<dbReference type="GO" id="GO:0005764">
    <property type="term" value="C:lysosome"/>
    <property type="evidence" value="ECO:0007669"/>
    <property type="project" value="InterPro"/>
</dbReference>
<dbReference type="InterPro" id="IPR051428">
    <property type="entry name" value="Sphingo_Act-Surfact_Prot"/>
</dbReference>
<sequence>MAFSSTGWVLLAVSVAIFGHVNSYTVTFDDGALLGSSPCTYGPSYWCHNITQAKTCKAVKHCISTTWAGMTLPPDNDDVCQICKEMVKEARDQLLSNETQDELKQVLDGSCALIPLKIISTECTKLMDNFLPELVDALASRMDPQLVCAVSGLCNSARIDKLIDDSQLTCASCKYHMSALFHHLNQSDNLKNALLEECGHLGSYSDSCRAAVLEEDLTLVRGYLDGKSGEFCELVGICGEGSDPVDTGEVAVYQPTEDLSCDFCKQLVNHVRTWLVDNATREEFDLVMKNLCKAVGPKHEKECVAFVKDYGDEIYQLVVDDLDADSFCQRVGVCPSESGAKDSSLVWTIFPVKSDTRLVKLVPPQRLIGTDERAESDTKCELCSYFMAQLQTYLDDPTTEHSIEQFVDQACTRYLPKEMASQCQEFVTEYGDELIELIGSEVDPKEICPRLKLCPVPKVTGVKDILPTCALCEFTVTKLINLIGKNMTKESIESATAKVCHALPKKYTDECMSFMKNYGDQVIEMILIEGSSHEICAALHLCLFSKVSPPAEPRPAIVTNNKGDDPKCVLCEYVITTLAARIKDNATEQEIKAELEQICTHLPKTVTKKCTTFVETYGDLILSYLVQEMDPQQVCQELRLCKAPGLVGVTGDLLELSQCQLCQVVEDYFTMKVDQKDETFMRNEIDETVSRLCGNLRNLKENCTELVEDYGPYLLQVVKGDTDPDSEPDGCYKVGLC</sequence>
<evidence type="ECO:0000256" key="3">
    <source>
        <dbReference type="ARBA" id="ARBA00022729"/>
    </source>
</evidence>
<evidence type="ECO:0000313" key="10">
    <source>
        <dbReference type="EMBL" id="OXA39775.1"/>
    </source>
</evidence>
<keyword evidence="5" id="KW-1015">Disulfide bond</keyword>
<dbReference type="InterPro" id="IPR008373">
    <property type="entry name" value="Saposin"/>
</dbReference>
<feature type="domain" description="Saposin B-type" evidence="8">
    <location>
        <begin position="166"/>
        <end position="242"/>
    </location>
</feature>
<keyword evidence="11" id="KW-1185">Reference proteome</keyword>
<evidence type="ECO:0000259" key="8">
    <source>
        <dbReference type="PROSITE" id="PS50015"/>
    </source>
</evidence>
<dbReference type="Gene3D" id="1.10.225.10">
    <property type="entry name" value="Saposin-like"/>
    <property type="match status" value="7"/>
</dbReference>